<evidence type="ECO:0000259" key="18">
    <source>
        <dbReference type="PROSITE" id="PS50145"/>
    </source>
</evidence>
<keyword evidence="8 14" id="KW-0863">Zinc-finger</keyword>
<dbReference type="GO" id="GO:0005737">
    <property type="term" value="C:cytoplasm"/>
    <property type="evidence" value="ECO:0000318"/>
    <property type="project" value="GO_Central"/>
</dbReference>
<dbReference type="GO" id="GO:0008270">
    <property type="term" value="F:zinc ion binding"/>
    <property type="evidence" value="ECO:0007669"/>
    <property type="project" value="UniProtKB-UniRule"/>
</dbReference>
<reference evidence="20" key="1">
    <citation type="submission" date="2025-08" db="UniProtKB">
        <authorList>
            <consortium name="RefSeq"/>
        </authorList>
    </citation>
    <scope>IDENTIFICATION</scope>
    <source>
        <strain evidence="20">J_2021</strain>
        <tissue evidence="20">Erythrocytes</tissue>
    </source>
</reference>
<evidence type="ECO:0000256" key="15">
    <source>
        <dbReference type="SAM" id="Coils"/>
    </source>
</evidence>
<feature type="zinc finger region" description="TRAF-type" evidence="14">
    <location>
        <begin position="182"/>
        <end position="238"/>
    </location>
</feature>
<dbReference type="OrthoDB" id="1737200at2759"/>
<feature type="domain" description="MATH" evidence="17">
    <location>
        <begin position="399"/>
        <end position="547"/>
    </location>
</feature>
<keyword evidence="6 13" id="KW-0479">Metal-binding</keyword>
<dbReference type="InterPro" id="IPR049342">
    <property type="entry name" value="TRAF1-6_MATH_dom"/>
</dbReference>
<evidence type="ECO:0000256" key="9">
    <source>
        <dbReference type="ARBA" id="ARBA00022833"/>
    </source>
</evidence>
<dbReference type="PROSITE" id="PS00518">
    <property type="entry name" value="ZF_RING_1"/>
    <property type="match status" value="1"/>
</dbReference>
<dbReference type="FunFam" id="3.30.40.10:FF:000356">
    <property type="entry name" value="TNF receptor-associated factor"/>
    <property type="match status" value="1"/>
</dbReference>
<dbReference type="InterPro" id="IPR008974">
    <property type="entry name" value="TRAF-like"/>
</dbReference>
<keyword evidence="20" id="KW-0675">Receptor</keyword>
<dbReference type="InterPro" id="IPR001293">
    <property type="entry name" value="Znf_TRAF"/>
</dbReference>
<keyword evidence="3 13" id="KW-0963">Cytoplasm</keyword>
<evidence type="ECO:0000256" key="12">
    <source>
        <dbReference type="ARBA" id="ARBA00057263"/>
    </source>
</evidence>
<dbReference type="InterPro" id="IPR013083">
    <property type="entry name" value="Znf_RING/FYVE/PHD"/>
</dbReference>
<accession>A0A8J1KMB9</accession>
<evidence type="ECO:0000256" key="4">
    <source>
        <dbReference type="ARBA" id="ARBA00022499"/>
    </source>
</evidence>
<dbReference type="FunFam" id="3.30.40.10:FF:000323">
    <property type="entry name" value="TNF receptor-associated factor"/>
    <property type="match status" value="1"/>
</dbReference>
<dbReference type="Pfam" id="PF02176">
    <property type="entry name" value="zf-TRAF"/>
    <property type="match status" value="2"/>
</dbReference>
<dbReference type="SMART" id="SM00184">
    <property type="entry name" value="RING"/>
    <property type="match status" value="1"/>
</dbReference>
<evidence type="ECO:0000256" key="1">
    <source>
        <dbReference type="ARBA" id="ARBA00004514"/>
    </source>
</evidence>
<dbReference type="PROSITE" id="PS50145">
    <property type="entry name" value="ZF_TRAF"/>
    <property type="match status" value="2"/>
</dbReference>
<name>A0A8J1KMB9_XENLA</name>
<dbReference type="InterPro" id="IPR002083">
    <property type="entry name" value="MATH/TRAF_dom"/>
</dbReference>
<evidence type="ECO:0000256" key="13">
    <source>
        <dbReference type="PIRNR" id="PIRNR015614"/>
    </source>
</evidence>
<dbReference type="CTD" id="108716445"/>
<dbReference type="InterPro" id="IPR017907">
    <property type="entry name" value="Znf_RING_CS"/>
</dbReference>
<keyword evidence="7" id="KW-0677">Repeat</keyword>
<feature type="domain" description="TRAF-type" evidence="18">
    <location>
        <begin position="127"/>
        <end position="171"/>
    </location>
</feature>
<dbReference type="PANTHER" id="PTHR10131:SF83">
    <property type="entry name" value="TNF RECEPTOR-ASSOCIATED FACTOR 5"/>
    <property type="match status" value="1"/>
</dbReference>
<keyword evidence="5" id="KW-0053">Apoptosis</keyword>
<dbReference type="PROSITE" id="PS50089">
    <property type="entry name" value="ZF_RING_2"/>
    <property type="match status" value="1"/>
</dbReference>
<dbReference type="CDD" id="cd16642">
    <property type="entry name" value="mRING-HC-C3HC3D_TRAF5"/>
    <property type="match status" value="1"/>
</dbReference>
<sequence length="589" mass="67893">MACEDLCPLPVTFARQNSSTAVSLDFVPKQGYLFVEQLQDRYKCASCHLVLHNPHQTGCGHRFCEKCISNLIDLSETPQCPIDMETIKPHEIFKDNCCKREVLNLLVYCKNSPGCDVKVMLGRYQEHLVQCLYETTQCSNEGCHDKMLRKELKGHLESECKLRPEACIYCKQIMASINLTIHVGLYCPLYPVSCPNACPVTCPRAELDKHLYVCPEAELQCPFTNYGCNVKVKRGNMKEHEDTFLRDHMLHVLNRNMKLEEQVLDLQQNLKLKEHQIQKLSDTVKWCENECNQFGQFTGSNGNPLSSTMTLASYIDKSVWLEEQVLQLVSKEHSRFDLRPILDTLETTKERISTMETYKDHIDNLDCEFKKHDMLLSSHKMQMTSNEERFRLLEGTSYNGKLIWKIADYERKKREAIEGRTLSIFSQHFYTSWCGYRLCARAYLNGDGSGKGSFLSLYFVVMKGEFDSILPWPFKQKVTLMLLDQSRKKNHITDIFRADPNSSSFKRPDSEMNIASGCPRFASHAQLENPKNGCYIKDDTLFIKVVVDLTDLEEALDHRSLHLPRHRPGPPVLARVSFPKKYISQKHVS</sequence>
<dbReference type="EC" id="2.3.2.27" evidence="13"/>
<evidence type="ECO:0000259" key="16">
    <source>
        <dbReference type="PROSITE" id="PS50089"/>
    </source>
</evidence>
<comment type="similarity">
    <text evidence="2">Belongs to the TNF receptor-associated factor family. A subfamily.</text>
</comment>
<dbReference type="GO" id="GO:0031996">
    <property type="term" value="F:thioesterase binding"/>
    <property type="evidence" value="ECO:0007669"/>
    <property type="project" value="TreeGrafter"/>
</dbReference>
<dbReference type="Proteomes" id="UP000186698">
    <property type="component" value="Chromosome 5L"/>
</dbReference>
<dbReference type="Gene3D" id="2.60.210.10">
    <property type="entry name" value="Apoptosis, Tumor Necrosis Factor Receptor Associated Protein 2, Chain A"/>
    <property type="match status" value="1"/>
</dbReference>
<dbReference type="GeneID" id="108716445"/>
<feature type="coiled-coil region" evidence="15">
    <location>
        <begin position="249"/>
        <end position="283"/>
    </location>
</feature>
<dbReference type="RefSeq" id="XP_041418466.1">
    <property type="nucleotide sequence ID" value="XM_041562532.1"/>
</dbReference>
<dbReference type="GO" id="GO:0005164">
    <property type="term" value="F:tumor necrosis factor receptor binding"/>
    <property type="evidence" value="ECO:0007669"/>
    <property type="project" value="UniProtKB-UniRule"/>
</dbReference>
<evidence type="ECO:0000256" key="14">
    <source>
        <dbReference type="PROSITE-ProRule" id="PRU00207"/>
    </source>
</evidence>
<dbReference type="FunFam" id="3.30.40.10:FF:000274">
    <property type="entry name" value="TNF receptor-associated factor"/>
    <property type="match status" value="1"/>
</dbReference>
<dbReference type="InterPro" id="IPR027130">
    <property type="entry name" value="TRAF5_C3HC3D_RING-HC_finger"/>
</dbReference>
<dbReference type="InterPro" id="IPR001841">
    <property type="entry name" value="Znf_RING"/>
</dbReference>
<evidence type="ECO:0000256" key="11">
    <source>
        <dbReference type="ARBA" id="ARBA00023054"/>
    </source>
</evidence>
<evidence type="ECO:0000313" key="20">
    <source>
        <dbReference type="RefSeq" id="XP_041418466.1"/>
    </source>
</evidence>
<dbReference type="GO" id="GO:0007166">
    <property type="term" value="P:cell surface receptor signaling pathway"/>
    <property type="evidence" value="ECO:0000318"/>
    <property type="project" value="GO_Central"/>
</dbReference>
<evidence type="ECO:0000313" key="19">
    <source>
        <dbReference type="Proteomes" id="UP000186698"/>
    </source>
</evidence>
<feature type="domain" description="RING-type" evidence="16">
    <location>
        <begin position="44"/>
        <end position="83"/>
    </location>
</feature>
<evidence type="ECO:0000256" key="10">
    <source>
        <dbReference type="ARBA" id="ARBA00022843"/>
    </source>
</evidence>
<dbReference type="GO" id="GO:0005829">
    <property type="term" value="C:cytosol"/>
    <property type="evidence" value="ECO:0007669"/>
    <property type="project" value="UniProtKB-SubCell"/>
</dbReference>
<comment type="catalytic activity">
    <reaction evidence="13">
        <text>S-ubiquitinyl-[E2 ubiquitin-conjugating enzyme]-L-cysteine + [acceptor protein]-L-lysine = [E2 ubiquitin-conjugating enzyme]-L-cysteine + N(6)-ubiquitinyl-[acceptor protein]-L-lysine.</text>
        <dbReference type="EC" id="2.3.2.27"/>
    </reaction>
</comment>
<dbReference type="GO" id="GO:0006915">
    <property type="term" value="P:apoptotic process"/>
    <property type="evidence" value="ECO:0007669"/>
    <property type="project" value="UniProtKB-KW"/>
</dbReference>
<dbReference type="GO" id="GO:0043122">
    <property type="term" value="P:regulation of canonical NF-kappaB signal transduction"/>
    <property type="evidence" value="ECO:0000318"/>
    <property type="project" value="GO_Central"/>
</dbReference>
<dbReference type="PANTHER" id="PTHR10131">
    <property type="entry name" value="TNF RECEPTOR ASSOCIATED FACTOR"/>
    <property type="match status" value="1"/>
</dbReference>
<organism evidence="19 20">
    <name type="scientific">Xenopus laevis</name>
    <name type="common">African clawed frog</name>
    <dbReference type="NCBI Taxonomy" id="8355"/>
    <lineage>
        <taxon>Eukaryota</taxon>
        <taxon>Metazoa</taxon>
        <taxon>Chordata</taxon>
        <taxon>Craniata</taxon>
        <taxon>Vertebrata</taxon>
        <taxon>Euteleostomi</taxon>
        <taxon>Amphibia</taxon>
        <taxon>Batrachia</taxon>
        <taxon>Anura</taxon>
        <taxon>Pipoidea</taxon>
        <taxon>Pipidae</taxon>
        <taxon>Xenopodinae</taxon>
        <taxon>Xenopus</taxon>
        <taxon>Xenopus</taxon>
    </lineage>
</organism>
<dbReference type="SUPFAM" id="SSF49599">
    <property type="entry name" value="TRAF domain-like"/>
    <property type="match status" value="3"/>
</dbReference>
<keyword evidence="19" id="KW-1185">Reference proteome</keyword>
<dbReference type="SUPFAM" id="SSF57850">
    <property type="entry name" value="RING/U-box"/>
    <property type="match status" value="1"/>
</dbReference>
<dbReference type="GO" id="GO:0035591">
    <property type="term" value="F:signaling adaptor activity"/>
    <property type="evidence" value="ECO:0000318"/>
    <property type="project" value="GO_Central"/>
</dbReference>
<dbReference type="Gene3D" id="3.30.40.10">
    <property type="entry name" value="Zinc/RING finger domain, C3HC4 (zinc finger)"/>
    <property type="match status" value="3"/>
</dbReference>
<comment type="subcellular location">
    <subcellularLocation>
        <location evidence="1">Cytoplasm</location>
        <location evidence="1">Cytosol</location>
    </subcellularLocation>
</comment>
<dbReference type="Pfam" id="PF21355">
    <property type="entry name" value="TRAF-mep_MATH"/>
    <property type="match status" value="1"/>
</dbReference>
<dbReference type="GO" id="GO:0042981">
    <property type="term" value="P:regulation of apoptotic process"/>
    <property type="evidence" value="ECO:0007669"/>
    <property type="project" value="InterPro"/>
</dbReference>
<dbReference type="FunFam" id="2.60.210.10:FF:000001">
    <property type="entry name" value="TNF receptor-associated factor"/>
    <property type="match status" value="1"/>
</dbReference>
<protein>
    <recommendedName>
        <fullName evidence="13">TNF receptor-associated factor</fullName>
        <ecNumber evidence="13">2.3.2.27</ecNumber>
    </recommendedName>
</protein>
<dbReference type="InterPro" id="IPR049440">
    <property type="entry name" value="TRAF3/5_RING"/>
</dbReference>
<evidence type="ECO:0000256" key="2">
    <source>
        <dbReference type="ARBA" id="ARBA00006608"/>
    </source>
</evidence>
<keyword evidence="11 15" id="KW-0175">Coiled coil</keyword>
<evidence type="ECO:0000256" key="7">
    <source>
        <dbReference type="ARBA" id="ARBA00022737"/>
    </source>
</evidence>
<comment type="function">
    <text evidence="12">Adapter protein and signal transducer that links members of the tumor necrosis factor receptor family to different signaling pathways by association with the receptor cytoplasmic domain and kinases. Mediates activation of NF-kappa-B and probably JNK. Seems to be involved in apoptosis. Plays a role in mediating activation of NF-kappa-B by EIF2AK2/PKR.</text>
</comment>
<keyword evidence="9 13" id="KW-0862">Zinc</keyword>
<dbReference type="GO" id="GO:0009898">
    <property type="term" value="C:cytoplasmic side of plasma membrane"/>
    <property type="evidence" value="ECO:0000318"/>
    <property type="project" value="GO_Central"/>
</dbReference>
<feature type="domain" description="TRAF-type" evidence="18">
    <location>
        <begin position="182"/>
        <end position="238"/>
    </location>
</feature>
<dbReference type="PIRSF" id="PIRSF015614">
    <property type="entry name" value="TRAF"/>
    <property type="match status" value="1"/>
</dbReference>
<keyword evidence="10" id="KW-0832">Ubl conjugation</keyword>
<evidence type="ECO:0000259" key="17">
    <source>
        <dbReference type="PROSITE" id="PS50144"/>
    </source>
</evidence>
<gene>
    <name evidence="20" type="primary">traf5.L</name>
</gene>
<dbReference type="SMART" id="SM00061">
    <property type="entry name" value="MATH"/>
    <property type="match status" value="1"/>
</dbReference>
<dbReference type="InterPro" id="IPR012227">
    <property type="entry name" value="TNF_rcpt-assoc_TRAF_met"/>
</dbReference>
<evidence type="ECO:0000256" key="8">
    <source>
        <dbReference type="ARBA" id="ARBA00022771"/>
    </source>
</evidence>
<dbReference type="PROSITE" id="PS50144">
    <property type="entry name" value="MATH"/>
    <property type="match status" value="1"/>
</dbReference>
<dbReference type="GO" id="GO:0043123">
    <property type="term" value="P:positive regulation of canonical NF-kappaB signal transduction"/>
    <property type="evidence" value="ECO:0007669"/>
    <property type="project" value="InterPro"/>
</dbReference>
<feature type="zinc finger region" description="TRAF-type" evidence="14">
    <location>
        <begin position="127"/>
        <end position="171"/>
    </location>
</feature>
<dbReference type="Pfam" id="PF21363">
    <property type="entry name" value="TRAF3_RING"/>
    <property type="match status" value="1"/>
</dbReference>
<proteinExistence type="inferred from homology"/>
<keyword evidence="4" id="KW-1017">Isopeptide bond</keyword>
<evidence type="ECO:0000256" key="5">
    <source>
        <dbReference type="ARBA" id="ARBA00022703"/>
    </source>
</evidence>
<dbReference type="GO" id="GO:0061630">
    <property type="term" value="F:ubiquitin protein ligase activity"/>
    <property type="evidence" value="ECO:0007669"/>
    <property type="project" value="UniProtKB-EC"/>
</dbReference>
<evidence type="ECO:0000256" key="6">
    <source>
        <dbReference type="ARBA" id="ARBA00022723"/>
    </source>
</evidence>
<dbReference type="AlphaFoldDB" id="A0A8J1KMB9"/>
<dbReference type="GO" id="GO:0019221">
    <property type="term" value="P:cytokine-mediated signaling pathway"/>
    <property type="evidence" value="ECO:0007669"/>
    <property type="project" value="UniProtKB-ARBA"/>
</dbReference>
<evidence type="ECO:0000256" key="3">
    <source>
        <dbReference type="ARBA" id="ARBA00022490"/>
    </source>
</evidence>